<proteinExistence type="predicted"/>
<keyword evidence="3" id="KW-1185">Reference proteome</keyword>
<reference evidence="2" key="1">
    <citation type="submission" date="2022-08" db="UniProtKB">
        <authorList>
            <consortium name="EnsemblMetazoa"/>
        </authorList>
    </citation>
    <scope>IDENTIFICATION</scope>
    <source>
        <strain evidence="2">05x7-T-G4-1.051#20</strain>
    </source>
</reference>
<dbReference type="EnsemblMetazoa" id="G22678.1">
    <property type="protein sequence ID" value="G22678.1:cds"/>
    <property type="gene ID" value="G22678"/>
</dbReference>
<evidence type="ECO:0000313" key="3">
    <source>
        <dbReference type="Proteomes" id="UP000005408"/>
    </source>
</evidence>
<organism evidence="2 3">
    <name type="scientific">Magallana gigas</name>
    <name type="common">Pacific oyster</name>
    <name type="synonym">Crassostrea gigas</name>
    <dbReference type="NCBI Taxonomy" id="29159"/>
    <lineage>
        <taxon>Eukaryota</taxon>
        <taxon>Metazoa</taxon>
        <taxon>Spiralia</taxon>
        <taxon>Lophotrochozoa</taxon>
        <taxon>Mollusca</taxon>
        <taxon>Bivalvia</taxon>
        <taxon>Autobranchia</taxon>
        <taxon>Pteriomorphia</taxon>
        <taxon>Ostreida</taxon>
        <taxon>Ostreoidea</taxon>
        <taxon>Ostreidae</taxon>
        <taxon>Magallana</taxon>
    </lineage>
</organism>
<feature type="transmembrane region" description="Helical" evidence="1">
    <location>
        <begin position="27"/>
        <end position="47"/>
    </location>
</feature>
<dbReference type="AlphaFoldDB" id="A0A8W8K6X5"/>
<accession>A0A8W8K6X5</accession>
<feature type="transmembrane region" description="Helical" evidence="1">
    <location>
        <begin position="131"/>
        <end position="148"/>
    </location>
</feature>
<sequence>MEHKHHGHHFTHFYVTTTVESRRNFRVIMEAFAMYFLSMEIVILVHRQTFNQNNFAHEYAFELIIVAFGLATAMQLTLLLKDFPTGVIYECMSEWHRLQLFLHFGGFFFTAFGIVAMVVSETSVEEHEFTATIGALVASIINATWYTISKIYEKAVKSSVPAITVTDTDKGETIVLEGPFRRKAWLQRPMHRRQDKHLLVVPDIPGSRPVHVGNNQFSRIPSEVYMEQAVNRERYAEEMTRKFCEKWKNFNKKTPGNGENDIDVSASCESCITIVE</sequence>
<evidence type="ECO:0000256" key="1">
    <source>
        <dbReference type="SAM" id="Phobius"/>
    </source>
</evidence>
<feature type="transmembrane region" description="Helical" evidence="1">
    <location>
        <begin position="100"/>
        <end position="119"/>
    </location>
</feature>
<keyword evidence="1" id="KW-0472">Membrane</keyword>
<dbReference type="Proteomes" id="UP000005408">
    <property type="component" value="Unassembled WGS sequence"/>
</dbReference>
<keyword evidence="1" id="KW-1133">Transmembrane helix</keyword>
<feature type="transmembrane region" description="Helical" evidence="1">
    <location>
        <begin position="59"/>
        <end position="80"/>
    </location>
</feature>
<evidence type="ECO:0000313" key="2">
    <source>
        <dbReference type="EnsemblMetazoa" id="G22678.1:cds"/>
    </source>
</evidence>
<keyword evidence="1" id="KW-0812">Transmembrane</keyword>
<name>A0A8W8K6X5_MAGGI</name>
<protein>
    <submittedName>
        <fullName evidence="2">Uncharacterized protein</fullName>
    </submittedName>
</protein>